<dbReference type="Gene3D" id="2.60.120.620">
    <property type="entry name" value="q2cbj1_9rhob like domain"/>
    <property type="match status" value="1"/>
</dbReference>
<evidence type="ECO:0000313" key="2">
    <source>
        <dbReference type="EMBL" id="GMI39542.1"/>
    </source>
</evidence>
<protein>
    <submittedName>
        <fullName evidence="2">Uncharacterized protein</fullName>
    </submittedName>
</protein>
<gene>
    <name evidence="2" type="ORF">TeGR_g10418</name>
</gene>
<dbReference type="EMBL" id="BRYB01002093">
    <property type="protein sequence ID" value="GMI39542.1"/>
    <property type="molecule type" value="Genomic_DNA"/>
</dbReference>
<feature type="compositionally biased region" description="Low complexity" evidence="1">
    <location>
        <begin position="57"/>
        <end position="68"/>
    </location>
</feature>
<name>A0ABQ6N4P3_9STRA</name>
<feature type="compositionally biased region" description="Low complexity" evidence="1">
    <location>
        <begin position="76"/>
        <end position="86"/>
    </location>
</feature>
<sequence length="205" mass="21726">MFTGTAPNHSFSQPPPFAPPYPPPAFAPPAQPLQPPQPHHQPVPQQPAKQPIPPAFAFPQQPAAAAPPLFAPPAFPQQQVQQQQPPQQQPPPFAQPGMAQPAKAPPPFKPQHVPKYHPINTAYPGCSLITAPSSPPIFFVPNFLTSSECSSLVSAGLGHFAPSPVVGSDEPPVIAAGTAKAAISQARTSTTIYLHRDDLPTIMRK</sequence>
<evidence type="ECO:0000256" key="1">
    <source>
        <dbReference type="SAM" id="MobiDB-lite"/>
    </source>
</evidence>
<proteinExistence type="predicted"/>
<feature type="non-terminal residue" evidence="2">
    <location>
        <position position="205"/>
    </location>
</feature>
<dbReference type="PRINTS" id="PR01217">
    <property type="entry name" value="PRICHEXTENSN"/>
</dbReference>
<keyword evidence="3" id="KW-1185">Reference proteome</keyword>
<accession>A0ABQ6N4P3</accession>
<organism evidence="2 3">
    <name type="scientific">Tetraparma gracilis</name>
    <dbReference type="NCBI Taxonomy" id="2962635"/>
    <lineage>
        <taxon>Eukaryota</taxon>
        <taxon>Sar</taxon>
        <taxon>Stramenopiles</taxon>
        <taxon>Ochrophyta</taxon>
        <taxon>Bolidophyceae</taxon>
        <taxon>Parmales</taxon>
        <taxon>Triparmaceae</taxon>
        <taxon>Tetraparma</taxon>
    </lineage>
</organism>
<evidence type="ECO:0000313" key="3">
    <source>
        <dbReference type="Proteomes" id="UP001165060"/>
    </source>
</evidence>
<feature type="compositionally biased region" description="Pro residues" evidence="1">
    <location>
        <begin position="13"/>
        <end position="56"/>
    </location>
</feature>
<comment type="caution">
    <text evidence="2">The sequence shown here is derived from an EMBL/GenBank/DDBJ whole genome shotgun (WGS) entry which is preliminary data.</text>
</comment>
<feature type="region of interest" description="Disordered" evidence="1">
    <location>
        <begin position="1"/>
        <end position="116"/>
    </location>
</feature>
<dbReference type="Proteomes" id="UP001165060">
    <property type="component" value="Unassembled WGS sequence"/>
</dbReference>
<feature type="compositionally biased region" description="Polar residues" evidence="1">
    <location>
        <begin position="1"/>
        <end position="12"/>
    </location>
</feature>
<reference evidence="2 3" key="1">
    <citation type="journal article" date="2023" name="Commun. Biol.">
        <title>Genome analysis of Parmales, the sister group of diatoms, reveals the evolutionary specialization of diatoms from phago-mixotrophs to photoautotrophs.</title>
        <authorList>
            <person name="Ban H."/>
            <person name="Sato S."/>
            <person name="Yoshikawa S."/>
            <person name="Yamada K."/>
            <person name="Nakamura Y."/>
            <person name="Ichinomiya M."/>
            <person name="Sato N."/>
            <person name="Blanc-Mathieu R."/>
            <person name="Endo H."/>
            <person name="Kuwata A."/>
            <person name="Ogata H."/>
        </authorList>
    </citation>
    <scope>NUCLEOTIDE SEQUENCE [LARGE SCALE GENOMIC DNA]</scope>
</reference>